<keyword evidence="6" id="KW-0479">Metal-binding</keyword>
<keyword evidence="17" id="KW-1078">G1/S host cell cycle checkpoint dysregulation by virus</keyword>
<dbReference type="KEGG" id="vg:11175058"/>
<keyword evidence="12 18" id="KW-0010">Activator</keyword>
<keyword evidence="9" id="KW-0862">Zinc</keyword>
<dbReference type="PIRSF" id="PIRSF003407">
    <property type="entry name" value="Papvi_E7"/>
    <property type="match status" value="1"/>
</dbReference>
<keyword evidence="11 18" id="KW-0238">DNA-binding</keyword>
<keyword evidence="7" id="KW-0863">Zinc-finger</keyword>
<dbReference type="RefSeq" id="YP_004857836.1">
    <property type="nucleotide sequence ID" value="NC_016013.1"/>
</dbReference>
<evidence type="ECO:0000256" key="8">
    <source>
        <dbReference type="ARBA" id="ARBA00022830"/>
    </source>
</evidence>
<evidence type="ECO:0000256" key="11">
    <source>
        <dbReference type="ARBA" id="ARBA00023125"/>
    </source>
</evidence>
<evidence type="ECO:0000256" key="10">
    <source>
        <dbReference type="ARBA" id="ARBA00023015"/>
    </source>
</evidence>
<dbReference type="EMBL" id="HQ262535">
    <property type="protein sequence ID" value="AEO16189.1"/>
    <property type="molecule type" value="Genomic_DNA"/>
</dbReference>
<evidence type="ECO:0000256" key="9">
    <source>
        <dbReference type="ARBA" id="ARBA00022833"/>
    </source>
</evidence>
<evidence type="ECO:0000256" key="5">
    <source>
        <dbReference type="ARBA" id="ARBA00022632"/>
    </source>
</evidence>
<proteinExistence type="inferred from homology"/>
<dbReference type="GO" id="GO:0039502">
    <property type="term" value="P:symbiont-mediated suppression of host type I interferon-mediated signaling pathway"/>
    <property type="evidence" value="ECO:0007669"/>
    <property type="project" value="UniProtKB-KW"/>
</dbReference>
<evidence type="ECO:0000256" key="3">
    <source>
        <dbReference type="ARBA" id="ARBA00022562"/>
    </source>
</evidence>
<accession>G3DRD1</accession>
<evidence type="ECO:0000256" key="15">
    <source>
        <dbReference type="ARBA" id="ARBA00023258"/>
    </source>
</evidence>
<keyword evidence="16" id="KW-0899">Viral immunoevasion</keyword>
<evidence type="ECO:0000256" key="7">
    <source>
        <dbReference type="ARBA" id="ARBA00022771"/>
    </source>
</evidence>
<dbReference type="GO" id="GO:0039645">
    <property type="term" value="P:symbiont-mediated perturbation of host cell cycle G1/S transition checkpoint"/>
    <property type="evidence" value="ECO:0007669"/>
    <property type="project" value="UniProtKB-KW"/>
</dbReference>
<dbReference type="GeneID" id="11175058"/>
<evidence type="ECO:0000256" key="2">
    <source>
        <dbReference type="ARBA" id="ARBA00022518"/>
    </source>
</evidence>
<dbReference type="GO" id="GO:0003677">
    <property type="term" value="F:DNA binding"/>
    <property type="evidence" value="ECO:0007669"/>
    <property type="project" value="UniProtKB-KW"/>
</dbReference>
<dbReference type="SUPFAM" id="SSF161234">
    <property type="entry name" value="E7 C-terminal domain-like"/>
    <property type="match status" value="1"/>
</dbReference>
<sequence>MMIGPKLDVDLLCYEDLTSPNPDEAAIPAPPPSPSHPDLRAYTIDLGCGYCTKPLRFVTVATAECISLFNRLLLLDLYILCPECVDERDLDYYYGG</sequence>
<keyword evidence="2 18" id="KW-0244">Early protein</keyword>
<keyword evidence="10 18" id="KW-0805">Transcription regulation</keyword>
<evidence type="ECO:0000313" key="19">
    <source>
        <dbReference type="EMBL" id="AEO16189.1"/>
    </source>
</evidence>
<name>G3DRD1_9PAPI</name>
<evidence type="ECO:0000256" key="17">
    <source>
        <dbReference type="ARBA" id="ARBA00023309"/>
    </source>
</evidence>
<evidence type="ECO:0000256" key="16">
    <source>
        <dbReference type="ARBA" id="ARBA00023280"/>
    </source>
</evidence>
<keyword evidence="14" id="KW-1035">Host cytoplasm</keyword>
<dbReference type="Proteomes" id="UP000052088">
    <property type="component" value="Segment"/>
</dbReference>
<dbReference type="GO" id="GO:0003700">
    <property type="term" value="F:DNA-binding transcription factor activity"/>
    <property type="evidence" value="ECO:0007669"/>
    <property type="project" value="InterPro"/>
</dbReference>
<dbReference type="GO" id="GO:0052170">
    <property type="term" value="P:symbiont-mediated suppression of host innate immune response"/>
    <property type="evidence" value="ECO:0007669"/>
    <property type="project" value="UniProtKB-KW"/>
</dbReference>
<evidence type="ECO:0000256" key="12">
    <source>
        <dbReference type="ARBA" id="ARBA00023159"/>
    </source>
</evidence>
<evidence type="ECO:0000256" key="13">
    <source>
        <dbReference type="ARBA" id="ARBA00023163"/>
    </source>
</evidence>
<evidence type="ECO:0000313" key="20">
    <source>
        <dbReference type="Proteomes" id="UP000052088"/>
    </source>
</evidence>
<keyword evidence="15" id="KW-0922">Interferon antiviral system evasion</keyword>
<comment type="similarity">
    <text evidence="18">Belongs to the papillomaviridae E7 protein family.</text>
</comment>
<dbReference type="OrthoDB" id="28045at10239"/>
<comment type="function">
    <text evidence="18">E7 protein has both transforming and trans-activating activities.</text>
</comment>
<keyword evidence="3" id="KW-1048">Host nucleus</keyword>
<keyword evidence="20" id="KW-1185">Reference proteome</keyword>
<evidence type="ECO:0000256" key="14">
    <source>
        <dbReference type="ARBA" id="ARBA00023200"/>
    </source>
</evidence>
<evidence type="ECO:0000256" key="6">
    <source>
        <dbReference type="ARBA" id="ARBA00022723"/>
    </source>
</evidence>
<keyword evidence="4" id="KW-0945">Host-virus interaction</keyword>
<dbReference type="InterPro" id="IPR000148">
    <property type="entry name" value="Papilloma_E7"/>
</dbReference>
<dbReference type="Gene3D" id="3.30.160.330">
    <property type="match status" value="1"/>
</dbReference>
<keyword evidence="8" id="KW-1114">Inhibition of host interferon signaling pathway by virus</keyword>
<evidence type="ECO:0000256" key="1">
    <source>
        <dbReference type="ARBA" id="ARBA00022504"/>
    </source>
</evidence>
<keyword evidence="1" id="KW-1121">Modulation of host cell cycle by virus</keyword>
<keyword evidence="13 18" id="KW-0804">Transcription</keyword>
<dbReference type="Pfam" id="PF00527">
    <property type="entry name" value="E7"/>
    <property type="match status" value="1"/>
</dbReference>
<reference evidence="19 20" key="1">
    <citation type="journal article" date="2011" name="Virol. J.">
        <title>Novel snake papillomavirus does not cluster with other non-mammalian papillomaviruses.</title>
        <authorList>
            <person name="Lange C.E."/>
            <person name="Favrot C."/>
            <person name="Ackermann M."/>
            <person name="Gull J."/>
            <person name="Vetsch E."/>
            <person name="Tobler K."/>
        </authorList>
    </citation>
    <scope>NUCLEOTIDE SEQUENCE [LARGE SCALE GENOMIC DNA]</scope>
    <source>
        <strain evidence="20">Isolate Zurich 2009</strain>
    </source>
</reference>
<keyword evidence="5" id="KW-1090">Inhibition of host innate immune response by virus</keyword>
<evidence type="ECO:0000256" key="4">
    <source>
        <dbReference type="ARBA" id="ARBA00022581"/>
    </source>
</evidence>
<organism evidence="19 20">
    <name type="scientific">Morelia spilota papillomavirus 1</name>
    <dbReference type="NCBI Taxonomy" id="1081054"/>
    <lineage>
        <taxon>Viruses</taxon>
        <taxon>Monodnaviria</taxon>
        <taxon>Shotokuvirae</taxon>
        <taxon>Cossaviricota</taxon>
        <taxon>Papovaviricetes</taxon>
        <taxon>Zurhausenvirales</taxon>
        <taxon>Papillomaviridae</taxon>
        <taxon>Firstpapillomavirinae</taxon>
        <taxon>Dyomupapillomavirus</taxon>
        <taxon>Dyomupapillomavirus 1</taxon>
    </lineage>
</organism>
<protein>
    <recommendedName>
        <fullName evidence="18">Protein E7</fullName>
    </recommendedName>
</protein>
<evidence type="ECO:0000256" key="18">
    <source>
        <dbReference type="PIRNR" id="PIRNR003407"/>
    </source>
</evidence>
<dbReference type="GO" id="GO:0008270">
    <property type="term" value="F:zinc ion binding"/>
    <property type="evidence" value="ECO:0007669"/>
    <property type="project" value="UniProtKB-KW"/>
</dbReference>